<evidence type="ECO:0000256" key="1">
    <source>
        <dbReference type="SAM" id="MobiDB-lite"/>
    </source>
</evidence>
<sequence length="185" mass="20546">MAQYDPYEEEDGEFQELSPFFEENLVEALDNNVQFLVNKALGKVLGPLTSHLKGFVCQQGWLSLIAPSAGPFPQPSKSSKGKAKSQKWEHSVGFEQLSVTALEEYGYSNPRSQTLSSDDSLRYSELAGFDSSWDPSDSDQDEMPGPCKRRRPERGPDPGPIPLKVLTFYPTEIIHPGSTNRTPPP</sequence>
<dbReference type="Proteomes" id="UP001066276">
    <property type="component" value="Chromosome 9"/>
</dbReference>
<evidence type="ECO:0000313" key="3">
    <source>
        <dbReference type="Proteomes" id="UP001066276"/>
    </source>
</evidence>
<name>A0AAV7MLD6_PLEWA</name>
<keyword evidence="3" id="KW-1185">Reference proteome</keyword>
<accession>A0AAV7MLD6</accession>
<protein>
    <submittedName>
        <fullName evidence="2">Uncharacterized protein</fullName>
    </submittedName>
</protein>
<dbReference type="AlphaFoldDB" id="A0AAV7MLD6"/>
<dbReference type="EMBL" id="JANPWB010000013">
    <property type="protein sequence ID" value="KAJ1104186.1"/>
    <property type="molecule type" value="Genomic_DNA"/>
</dbReference>
<evidence type="ECO:0000313" key="2">
    <source>
        <dbReference type="EMBL" id="KAJ1104186.1"/>
    </source>
</evidence>
<organism evidence="2 3">
    <name type="scientific">Pleurodeles waltl</name>
    <name type="common">Iberian ribbed newt</name>
    <dbReference type="NCBI Taxonomy" id="8319"/>
    <lineage>
        <taxon>Eukaryota</taxon>
        <taxon>Metazoa</taxon>
        <taxon>Chordata</taxon>
        <taxon>Craniata</taxon>
        <taxon>Vertebrata</taxon>
        <taxon>Euteleostomi</taxon>
        <taxon>Amphibia</taxon>
        <taxon>Batrachia</taxon>
        <taxon>Caudata</taxon>
        <taxon>Salamandroidea</taxon>
        <taxon>Salamandridae</taxon>
        <taxon>Pleurodelinae</taxon>
        <taxon>Pleurodeles</taxon>
    </lineage>
</organism>
<proteinExistence type="predicted"/>
<gene>
    <name evidence="2" type="ORF">NDU88_001599</name>
</gene>
<comment type="caution">
    <text evidence="2">The sequence shown here is derived from an EMBL/GenBank/DDBJ whole genome shotgun (WGS) entry which is preliminary data.</text>
</comment>
<feature type="region of interest" description="Disordered" evidence="1">
    <location>
        <begin position="126"/>
        <end position="185"/>
    </location>
</feature>
<reference evidence="2" key="1">
    <citation type="journal article" date="2022" name="bioRxiv">
        <title>Sequencing and chromosome-scale assembly of the giantPleurodeles waltlgenome.</title>
        <authorList>
            <person name="Brown T."/>
            <person name="Elewa A."/>
            <person name="Iarovenko S."/>
            <person name="Subramanian E."/>
            <person name="Araus A.J."/>
            <person name="Petzold A."/>
            <person name="Susuki M."/>
            <person name="Suzuki K.-i.T."/>
            <person name="Hayashi T."/>
            <person name="Toyoda A."/>
            <person name="Oliveira C."/>
            <person name="Osipova E."/>
            <person name="Leigh N.D."/>
            <person name="Simon A."/>
            <person name="Yun M.H."/>
        </authorList>
    </citation>
    <scope>NUCLEOTIDE SEQUENCE</scope>
    <source>
        <strain evidence="2">20211129_DDA</strain>
        <tissue evidence="2">Liver</tissue>
    </source>
</reference>